<gene>
    <name evidence="2" type="ORF">OCU04_003872</name>
</gene>
<evidence type="ECO:0000313" key="3">
    <source>
        <dbReference type="Proteomes" id="UP001152300"/>
    </source>
</evidence>
<accession>A0A9X0ASX4</accession>
<proteinExistence type="predicted"/>
<evidence type="ECO:0000313" key="2">
    <source>
        <dbReference type="EMBL" id="KAJ8068309.1"/>
    </source>
</evidence>
<name>A0A9X0ASX4_9HELO</name>
<dbReference type="AlphaFoldDB" id="A0A9X0ASX4"/>
<sequence length="182" mass="20720">MARLSGGTMAPRWPDGTPVSPRKTLHLSNASASKKSPNYTRHNWNNLFQFGLTFYDKSQLFIHPTHYNCSVRHKRYKPLVVSTLHSTSLLYSYDRPYTAPGSIQLFQFFSVKYNWDAGMGVEGKGIISNLPVAVDLKDTPIQCYSGQRHGCRRLPVGVEMNWKDAISLWLFLLPLKLGCRLE</sequence>
<evidence type="ECO:0000256" key="1">
    <source>
        <dbReference type="SAM" id="MobiDB-lite"/>
    </source>
</evidence>
<reference evidence="2" key="1">
    <citation type="submission" date="2022-11" db="EMBL/GenBank/DDBJ databases">
        <title>Genome Resource of Sclerotinia nivalis Strain SnTB1, a Plant Pathogen Isolated from American Ginseng.</title>
        <authorList>
            <person name="Fan S."/>
        </authorList>
    </citation>
    <scope>NUCLEOTIDE SEQUENCE</scope>
    <source>
        <strain evidence="2">SnTB1</strain>
    </source>
</reference>
<feature type="region of interest" description="Disordered" evidence="1">
    <location>
        <begin position="1"/>
        <end position="24"/>
    </location>
</feature>
<keyword evidence="3" id="KW-1185">Reference proteome</keyword>
<dbReference type="EMBL" id="JAPEIS010000003">
    <property type="protein sequence ID" value="KAJ8068309.1"/>
    <property type="molecule type" value="Genomic_DNA"/>
</dbReference>
<dbReference type="Proteomes" id="UP001152300">
    <property type="component" value="Unassembled WGS sequence"/>
</dbReference>
<protein>
    <submittedName>
        <fullName evidence="2">Uncharacterized protein</fullName>
    </submittedName>
</protein>
<comment type="caution">
    <text evidence="2">The sequence shown here is derived from an EMBL/GenBank/DDBJ whole genome shotgun (WGS) entry which is preliminary data.</text>
</comment>
<organism evidence="2 3">
    <name type="scientific">Sclerotinia nivalis</name>
    <dbReference type="NCBI Taxonomy" id="352851"/>
    <lineage>
        <taxon>Eukaryota</taxon>
        <taxon>Fungi</taxon>
        <taxon>Dikarya</taxon>
        <taxon>Ascomycota</taxon>
        <taxon>Pezizomycotina</taxon>
        <taxon>Leotiomycetes</taxon>
        <taxon>Helotiales</taxon>
        <taxon>Sclerotiniaceae</taxon>
        <taxon>Sclerotinia</taxon>
    </lineage>
</organism>